<keyword evidence="3" id="KW-1185">Reference proteome</keyword>
<dbReference type="EMBL" id="KZ301971">
    <property type="protein sequence ID" value="PFH53933.1"/>
    <property type="molecule type" value="Genomic_DNA"/>
</dbReference>
<organism evidence="2 3">
    <name type="scientific">Amanita thiersii Skay4041</name>
    <dbReference type="NCBI Taxonomy" id="703135"/>
    <lineage>
        <taxon>Eukaryota</taxon>
        <taxon>Fungi</taxon>
        <taxon>Dikarya</taxon>
        <taxon>Basidiomycota</taxon>
        <taxon>Agaricomycotina</taxon>
        <taxon>Agaricomycetes</taxon>
        <taxon>Agaricomycetidae</taxon>
        <taxon>Agaricales</taxon>
        <taxon>Pluteineae</taxon>
        <taxon>Amanitaceae</taxon>
        <taxon>Amanita</taxon>
    </lineage>
</organism>
<feature type="transmembrane region" description="Helical" evidence="1">
    <location>
        <begin position="12"/>
        <end position="35"/>
    </location>
</feature>
<protein>
    <submittedName>
        <fullName evidence="2">Uncharacterized protein</fullName>
    </submittedName>
</protein>
<evidence type="ECO:0000256" key="1">
    <source>
        <dbReference type="SAM" id="Phobius"/>
    </source>
</evidence>
<evidence type="ECO:0000313" key="3">
    <source>
        <dbReference type="Proteomes" id="UP000242287"/>
    </source>
</evidence>
<reference evidence="2 3" key="1">
    <citation type="submission" date="2014-02" db="EMBL/GenBank/DDBJ databases">
        <title>Transposable element dynamics among asymbiotic and ectomycorrhizal Amanita fungi.</title>
        <authorList>
            <consortium name="DOE Joint Genome Institute"/>
            <person name="Hess J."/>
            <person name="Skrede I."/>
            <person name="Wolfe B."/>
            <person name="LaButti K."/>
            <person name="Ohm R.A."/>
            <person name="Grigoriev I.V."/>
            <person name="Pringle A."/>
        </authorList>
    </citation>
    <scope>NUCLEOTIDE SEQUENCE [LARGE SCALE GENOMIC DNA]</scope>
    <source>
        <strain evidence="2 3">SKay4041</strain>
    </source>
</reference>
<name>A0A2A9P0G3_9AGAR</name>
<proteinExistence type="predicted"/>
<dbReference type="OrthoDB" id="3059110at2759"/>
<keyword evidence="1" id="KW-0812">Transmembrane</keyword>
<accession>A0A2A9P0G3</accession>
<dbReference type="STRING" id="703135.A0A2A9P0G3"/>
<keyword evidence="1" id="KW-0472">Membrane</keyword>
<gene>
    <name evidence="2" type="ORF">AMATHDRAFT_136014</name>
</gene>
<evidence type="ECO:0000313" key="2">
    <source>
        <dbReference type="EMBL" id="PFH53933.1"/>
    </source>
</evidence>
<sequence length="86" mass="9614">MDSPKIDATYGCALIGLVCGAILYGVTLLQTFFYYKQYPKDTFLTKFLVRKIKLTFELTVLCGASGRSRYLVTNYANPAALGKTTW</sequence>
<dbReference type="Proteomes" id="UP000242287">
    <property type="component" value="Unassembled WGS sequence"/>
</dbReference>
<keyword evidence="1" id="KW-1133">Transmembrane helix</keyword>
<dbReference type="AlphaFoldDB" id="A0A2A9P0G3"/>